<dbReference type="EMBL" id="FMHW01000002">
    <property type="protein sequence ID" value="SCL39505.1"/>
    <property type="molecule type" value="Genomic_DNA"/>
</dbReference>
<keyword evidence="1" id="KW-0732">Signal</keyword>
<dbReference type="Proteomes" id="UP000198959">
    <property type="component" value="Unassembled WGS sequence"/>
</dbReference>
<accession>A0A1C6TDH3</accession>
<keyword evidence="3" id="KW-1185">Reference proteome</keyword>
<reference evidence="3" key="1">
    <citation type="submission" date="2016-06" db="EMBL/GenBank/DDBJ databases">
        <authorList>
            <person name="Varghese N."/>
            <person name="Submissions Spin"/>
        </authorList>
    </citation>
    <scope>NUCLEOTIDE SEQUENCE [LARGE SCALE GENOMIC DNA]</scope>
    <source>
        <strain evidence="3">DSM 43817</strain>
    </source>
</reference>
<evidence type="ECO:0000313" key="3">
    <source>
        <dbReference type="Proteomes" id="UP000198959"/>
    </source>
</evidence>
<evidence type="ECO:0000256" key="1">
    <source>
        <dbReference type="SAM" id="SignalP"/>
    </source>
</evidence>
<dbReference type="AlphaFoldDB" id="A0A1C6TDH3"/>
<evidence type="ECO:0008006" key="4">
    <source>
        <dbReference type="Google" id="ProtNLM"/>
    </source>
</evidence>
<gene>
    <name evidence="2" type="ORF">GA0074692_5385</name>
</gene>
<organism evidence="2 3">
    <name type="scientific">Micromonospora pallida</name>
    <dbReference type="NCBI Taxonomy" id="145854"/>
    <lineage>
        <taxon>Bacteria</taxon>
        <taxon>Bacillati</taxon>
        <taxon>Actinomycetota</taxon>
        <taxon>Actinomycetes</taxon>
        <taxon>Micromonosporales</taxon>
        <taxon>Micromonosporaceae</taxon>
        <taxon>Micromonospora</taxon>
    </lineage>
</organism>
<evidence type="ECO:0000313" key="2">
    <source>
        <dbReference type="EMBL" id="SCL39505.1"/>
    </source>
</evidence>
<proteinExistence type="predicted"/>
<dbReference type="OrthoDB" id="3334451at2"/>
<feature type="signal peptide" evidence="1">
    <location>
        <begin position="1"/>
        <end position="25"/>
    </location>
</feature>
<name>A0A1C6TDH3_9ACTN</name>
<feature type="chain" id="PRO_5038857937" description="Tachylectin" evidence="1">
    <location>
        <begin position="26"/>
        <end position="620"/>
    </location>
</feature>
<protein>
    <recommendedName>
        <fullName evidence="4">Tachylectin</fullName>
    </recommendedName>
</protein>
<dbReference type="STRING" id="145854.GA0074692_5385"/>
<sequence>MHRVRMPRWRLLSAMVVLGVLPALAATPSAAAGTTIAGLLPPTPPTFQHELLAKAAPDECFNGIGMPYPAGPPCEQGQPKVNQAYVWSLARANNRLWFGTGANVNCIVGGTTLSRPNPRLNDDYVCEFAESQIVDQNPTMPTNVGDHRHPRAYVYDETSRVLTEKTDDIKNRSADDASRLRRTLGLRAGATHQGVVILAGPALGQSVSMFAFDTTTGQYLGSANFPKYGNIRNFVIADNVLYAGVGVGANGREGGYVLRWAGDRTNPFNFVEVGQLAAQVADLAVHEGRIFVSTWSAASGGALAAGSTTGSSGLIGNLLDPLLGLIGIKPVEDADPGVAGVWMSPPLANGEPGLTAGDAGGWKLVWSASSYEPDPIIAATYGLGALMSYDGYLYWGTMHVPMKSTSKVAEAYPPGDEVEARALLENSQRAVSIFRGKRFDTLFEQVDLLYGEEKLPAYDATANNGAGAWENISTGHRALHGRIGFGNIYTNYTWTMEVAGGRLFIGTMDWSYLAKDLLPETAAQMGFRNAATGLSEELDPIVIDPAIYGGDLWMYESTLHPATAVDTKGLGNHLNYGFRTMLPNGSGLYIGTANPMNLRTDPTDDVPEGGWELLKLVPAG</sequence>